<dbReference type="EMBL" id="OX459956">
    <property type="protein sequence ID" value="CAI9162044.1"/>
    <property type="molecule type" value="Genomic_DNA"/>
</dbReference>
<protein>
    <submittedName>
        <fullName evidence="2">Uncharacterized protein</fullName>
    </submittedName>
</protein>
<accession>A0ABN8YQM3</accession>
<proteinExistence type="predicted"/>
<gene>
    <name evidence="2" type="ORF">MRATA1EN1_LOCUS11006</name>
</gene>
<organism evidence="2 3">
    <name type="scientific">Rangifer tarandus platyrhynchus</name>
    <name type="common">Svalbard reindeer</name>
    <dbReference type="NCBI Taxonomy" id="3082113"/>
    <lineage>
        <taxon>Eukaryota</taxon>
        <taxon>Metazoa</taxon>
        <taxon>Chordata</taxon>
        <taxon>Craniata</taxon>
        <taxon>Vertebrata</taxon>
        <taxon>Euteleostomi</taxon>
        <taxon>Mammalia</taxon>
        <taxon>Eutheria</taxon>
        <taxon>Laurasiatheria</taxon>
        <taxon>Artiodactyla</taxon>
        <taxon>Ruminantia</taxon>
        <taxon>Pecora</taxon>
        <taxon>Cervidae</taxon>
        <taxon>Odocoileinae</taxon>
        <taxon>Rangifer</taxon>
    </lineage>
</organism>
<dbReference type="Proteomes" id="UP001176941">
    <property type="component" value="Chromosome 20"/>
</dbReference>
<feature type="region of interest" description="Disordered" evidence="1">
    <location>
        <begin position="102"/>
        <end position="121"/>
    </location>
</feature>
<name>A0ABN8YQM3_RANTA</name>
<feature type="compositionally biased region" description="Pro residues" evidence="1">
    <location>
        <begin position="111"/>
        <end position="121"/>
    </location>
</feature>
<evidence type="ECO:0000313" key="2">
    <source>
        <dbReference type="EMBL" id="CAI9162044.1"/>
    </source>
</evidence>
<reference evidence="2" key="1">
    <citation type="submission" date="2023-04" db="EMBL/GenBank/DDBJ databases">
        <authorList>
            <consortium name="ELIXIR-Norway"/>
        </authorList>
    </citation>
    <scope>NUCLEOTIDE SEQUENCE [LARGE SCALE GENOMIC DNA]</scope>
</reference>
<evidence type="ECO:0000256" key="1">
    <source>
        <dbReference type="SAM" id="MobiDB-lite"/>
    </source>
</evidence>
<sequence>MALVLAYPRALCRLNETREEEVIVEWGSWPRAAGGRVLTSLSWKGLLGPASFLGERVIPGRGSPTQCLETHLVSETSSAYVQSFFSFCSQIMRTNSKPTFPKDQKILSFPEAPPPGLPRPL</sequence>
<keyword evidence="3" id="KW-1185">Reference proteome</keyword>
<evidence type="ECO:0000313" key="3">
    <source>
        <dbReference type="Proteomes" id="UP001176941"/>
    </source>
</evidence>